<dbReference type="EMBL" id="RXIC02000022">
    <property type="protein sequence ID" value="KAB1216952.1"/>
    <property type="molecule type" value="Genomic_DNA"/>
</dbReference>
<dbReference type="GO" id="GO:0003924">
    <property type="term" value="F:GTPase activity"/>
    <property type="evidence" value="ECO:0007669"/>
    <property type="project" value="TreeGrafter"/>
</dbReference>
<dbReference type="GO" id="GO:0005829">
    <property type="term" value="C:cytosol"/>
    <property type="evidence" value="ECO:0007669"/>
    <property type="project" value="TreeGrafter"/>
</dbReference>
<reference evidence="1 2" key="1">
    <citation type="journal article" date="2019" name="Plant Biotechnol. J.">
        <title>The red bayberry genome and genetic basis of sex determination.</title>
        <authorList>
            <person name="Jia H.M."/>
            <person name="Jia H.J."/>
            <person name="Cai Q.L."/>
            <person name="Wang Y."/>
            <person name="Zhao H.B."/>
            <person name="Yang W.F."/>
            <person name="Wang G.Y."/>
            <person name="Li Y.H."/>
            <person name="Zhan D.L."/>
            <person name="Shen Y.T."/>
            <person name="Niu Q.F."/>
            <person name="Chang L."/>
            <person name="Qiu J."/>
            <person name="Zhao L."/>
            <person name="Xie H.B."/>
            <person name="Fu W.Y."/>
            <person name="Jin J."/>
            <person name="Li X.W."/>
            <person name="Jiao Y."/>
            <person name="Zhou C.C."/>
            <person name="Tu T."/>
            <person name="Chai C.Y."/>
            <person name="Gao J.L."/>
            <person name="Fan L.J."/>
            <person name="van de Weg E."/>
            <person name="Wang J.Y."/>
            <person name="Gao Z.S."/>
        </authorList>
    </citation>
    <scope>NUCLEOTIDE SEQUENCE [LARGE SCALE GENOMIC DNA]</scope>
    <source>
        <tissue evidence="1">Leaves</tissue>
    </source>
</reference>
<dbReference type="GO" id="GO:0043022">
    <property type="term" value="F:ribosome binding"/>
    <property type="evidence" value="ECO:0007669"/>
    <property type="project" value="TreeGrafter"/>
</dbReference>
<dbReference type="InterPro" id="IPR009000">
    <property type="entry name" value="Transl_B-barrel_sf"/>
</dbReference>
<comment type="caution">
    <text evidence="1">The sequence shown here is derived from an EMBL/GenBank/DDBJ whole genome shotgun (WGS) entry which is preliminary data.</text>
</comment>
<dbReference type="SUPFAM" id="SSF50447">
    <property type="entry name" value="Translation proteins"/>
    <property type="match status" value="1"/>
</dbReference>
<dbReference type="GO" id="GO:1990904">
    <property type="term" value="C:ribonucleoprotein complex"/>
    <property type="evidence" value="ECO:0007669"/>
    <property type="project" value="TreeGrafter"/>
</dbReference>
<dbReference type="GO" id="GO:0003746">
    <property type="term" value="F:translation elongation factor activity"/>
    <property type="evidence" value="ECO:0007669"/>
    <property type="project" value="UniProtKB-KW"/>
</dbReference>
<dbReference type="PANTHER" id="PTHR42908:SF42">
    <property type="entry name" value="ELONGATION FACTOR 2-RELATED"/>
    <property type="match status" value="1"/>
</dbReference>
<dbReference type="Proteomes" id="UP000516437">
    <property type="component" value="Chromosome 4"/>
</dbReference>
<name>A0A6A1VVH0_9ROSI</name>
<dbReference type="Gene3D" id="2.40.30.10">
    <property type="entry name" value="Translation factors"/>
    <property type="match status" value="1"/>
</dbReference>
<dbReference type="FunFam" id="2.40.30.10:FF:000010">
    <property type="entry name" value="Translation elongation factor 2"/>
    <property type="match status" value="1"/>
</dbReference>
<gene>
    <name evidence="1" type="ORF">CJ030_MR4G016035</name>
</gene>
<protein>
    <submittedName>
        <fullName evidence="1">Elongation factor 2</fullName>
    </submittedName>
</protein>
<evidence type="ECO:0000313" key="2">
    <source>
        <dbReference type="Proteomes" id="UP000516437"/>
    </source>
</evidence>
<keyword evidence="1" id="KW-0251">Elongation factor</keyword>
<organism evidence="1 2">
    <name type="scientific">Morella rubra</name>
    <name type="common">Chinese bayberry</name>
    <dbReference type="NCBI Taxonomy" id="262757"/>
    <lineage>
        <taxon>Eukaryota</taxon>
        <taxon>Viridiplantae</taxon>
        <taxon>Streptophyta</taxon>
        <taxon>Embryophyta</taxon>
        <taxon>Tracheophyta</taxon>
        <taxon>Spermatophyta</taxon>
        <taxon>Magnoliopsida</taxon>
        <taxon>eudicotyledons</taxon>
        <taxon>Gunneridae</taxon>
        <taxon>Pentapetalae</taxon>
        <taxon>rosids</taxon>
        <taxon>fabids</taxon>
        <taxon>Fagales</taxon>
        <taxon>Myricaceae</taxon>
        <taxon>Morella</taxon>
    </lineage>
</organism>
<accession>A0A6A1VVH0</accession>
<dbReference type="AlphaFoldDB" id="A0A6A1VVH0"/>
<proteinExistence type="predicted"/>
<keyword evidence="2" id="KW-1185">Reference proteome</keyword>
<keyword evidence="1" id="KW-0648">Protein biosynthesis</keyword>
<dbReference type="OrthoDB" id="1706634at2759"/>
<dbReference type="CDD" id="cd16268">
    <property type="entry name" value="EF2_II"/>
    <property type="match status" value="1"/>
</dbReference>
<evidence type="ECO:0000313" key="1">
    <source>
        <dbReference type="EMBL" id="KAB1216952.1"/>
    </source>
</evidence>
<sequence length="181" mass="20018">MGPNEGRREGLNGEAFMKRVMQIWLSASNALLETMIFHLPSPAKAQKYRVENLHGGPLEDPYANAIRNCDPKGPLMLYVSKMFPASDTGRFFAFGRVFSGKVSAGFHRIMGSNYVPGERKQITVFRLGKKQEPIEEVPCGNTIAMVCSDQNLTADATLTNEDEVDAHPIQAIFVKARSITV</sequence>
<dbReference type="PANTHER" id="PTHR42908">
    <property type="entry name" value="TRANSLATION ELONGATION FACTOR-RELATED"/>
    <property type="match status" value="1"/>
</dbReference>